<dbReference type="RefSeq" id="XP_009856448.1">
    <property type="nucleotide sequence ID" value="XM_009858146.1"/>
</dbReference>
<dbReference type="Proteomes" id="UP000008065">
    <property type="component" value="Unassembled WGS sequence"/>
</dbReference>
<proteinExistence type="predicted"/>
<organism evidence="1 2">
    <name type="scientific">Neurospora tetrasperma (strain FGSC 2508 / ATCC MYA-4615 / P0657)</name>
    <dbReference type="NCBI Taxonomy" id="510951"/>
    <lineage>
        <taxon>Eukaryota</taxon>
        <taxon>Fungi</taxon>
        <taxon>Dikarya</taxon>
        <taxon>Ascomycota</taxon>
        <taxon>Pezizomycotina</taxon>
        <taxon>Sordariomycetes</taxon>
        <taxon>Sordariomycetidae</taxon>
        <taxon>Sordariales</taxon>
        <taxon>Sordariaceae</taxon>
        <taxon>Neurospora</taxon>
    </lineage>
</organism>
<dbReference type="AlphaFoldDB" id="F8MZ20"/>
<evidence type="ECO:0000313" key="1">
    <source>
        <dbReference type="EMBL" id="EGO52815.1"/>
    </source>
</evidence>
<accession>F8MZ20</accession>
<dbReference type="KEGG" id="nte:NEUTE1DRAFT118944"/>
<protein>
    <submittedName>
        <fullName evidence="1">Uncharacterized protein</fullName>
    </submittedName>
</protein>
<evidence type="ECO:0000313" key="2">
    <source>
        <dbReference type="Proteomes" id="UP000008065"/>
    </source>
</evidence>
<dbReference type="VEuPathDB" id="FungiDB:NEUTE1DRAFT_118944"/>
<reference evidence="2" key="1">
    <citation type="journal article" date="2011" name="Genetics">
        <title>Massive changes in genome architecture accompany the transition to self-fertility in the filamentous fungus Neurospora tetrasperma.</title>
        <authorList>
            <person name="Ellison C.E."/>
            <person name="Stajich J.E."/>
            <person name="Jacobson D.J."/>
            <person name="Natvig D.O."/>
            <person name="Lapidus A."/>
            <person name="Foster B."/>
            <person name="Aerts A."/>
            <person name="Riley R."/>
            <person name="Lindquist E.A."/>
            <person name="Grigoriev I.V."/>
            <person name="Taylor J.W."/>
        </authorList>
    </citation>
    <scope>NUCLEOTIDE SEQUENCE [LARGE SCALE GENOMIC DNA]</scope>
    <source>
        <strain evidence="2">FGSC 2508 / P0657</strain>
    </source>
</reference>
<gene>
    <name evidence="1" type="ORF">NEUTE1DRAFT_118944</name>
</gene>
<dbReference type="EMBL" id="GL891382">
    <property type="protein sequence ID" value="EGO52815.1"/>
    <property type="molecule type" value="Genomic_DNA"/>
</dbReference>
<dbReference type="GeneID" id="20823694"/>
<dbReference type="HOGENOM" id="CLU_3087815_0_0_1"/>
<sequence length="52" mass="5791">MPAKPVGVLSKYGINRIKSMFLDTPPPYDPNDSTLRTPVLLGITYATNRNKK</sequence>
<keyword evidence="2" id="KW-1185">Reference proteome</keyword>
<name>F8MZ20_NEUT8</name>